<dbReference type="SMART" id="SM00829">
    <property type="entry name" value="PKS_ER"/>
    <property type="match status" value="1"/>
</dbReference>
<name>A0A2A6FQD4_9MICO</name>
<keyword evidence="5" id="KW-0560">Oxidoreductase</keyword>
<keyword evidence="3" id="KW-0479">Metal-binding</keyword>
<comment type="similarity">
    <text evidence="2">Belongs to the zinc-containing alcohol dehydrogenase family.</text>
</comment>
<dbReference type="InterPro" id="IPR036291">
    <property type="entry name" value="NAD(P)-bd_dom_sf"/>
</dbReference>
<dbReference type="SUPFAM" id="SSF50129">
    <property type="entry name" value="GroES-like"/>
    <property type="match status" value="1"/>
</dbReference>
<dbReference type="InterPro" id="IPR013149">
    <property type="entry name" value="ADH-like_C"/>
</dbReference>
<proteinExistence type="inferred from homology"/>
<dbReference type="Proteomes" id="UP000219994">
    <property type="component" value="Unassembled WGS sequence"/>
</dbReference>
<dbReference type="GO" id="GO:0046872">
    <property type="term" value="F:metal ion binding"/>
    <property type="evidence" value="ECO:0007669"/>
    <property type="project" value="UniProtKB-KW"/>
</dbReference>
<keyword evidence="4" id="KW-0862">Zinc</keyword>
<dbReference type="CDD" id="cd08255">
    <property type="entry name" value="2-desacetyl-2-hydroxyethyl_bacteriochlorophyllide_like"/>
    <property type="match status" value="1"/>
</dbReference>
<dbReference type="PANTHER" id="PTHR43350">
    <property type="entry name" value="NAD-DEPENDENT ALCOHOL DEHYDROGENASE"/>
    <property type="match status" value="1"/>
</dbReference>
<dbReference type="GO" id="GO:0016491">
    <property type="term" value="F:oxidoreductase activity"/>
    <property type="evidence" value="ECO:0007669"/>
    <property type="project" value="UniProtKB-KW"/>
</dbReference>
<feature type="domain" description="Enoyl reductase (ER)" evidence="6">
    <location>
        <begin position="15"/>
        <end position="344"/>
    </location>
</feature>
<evidence type="ECO:0000256" key="4">
    <source>
        <dbReference type="ARBA" id="ARBA00022833"/>
    </source>
</evidence>
<dbReference type="PANTHER" id="PTHR43350:SF19">
    <property type="entry name" value="D-GULOSIDE 3-DEHYDROGENASE"/>
    <property type="match status" value="1"/>
</dbReference>
<evidence type="ECO:0000256" key="3">
    <source>
        <dbReference type="ARBA" id="ARBA00022723"/>
    </source>
</evidence>
<reference evidence="8" key="1">
    <citation type="submission" date="2017-03" db="EMBL/GenBank/DDBJ databases">
        <authorList>
            <person name="Lund M.B."/>
        </authorList>
    </citation>
    <scope>NUCLEOTIDE SEQUENCE [LARGE SCALE GENOMIC DNA]</scope>
</reference>
<gene>
    <name evidence="7" type="ORF">B5766_09455</name>
</gene>
<evidence type="ECO:0000256" key="5">
    <source>
        <dbReference type="ARBA" id="ARBA00023002"/>
    </source>
</evidence>
<dbReference type="InterPro" id="IPR011032">
    <property type="entry name" value="GroES-like_sf"/>
</dbReference>
<dbReference type="AlphaFoldDB" id="A0A2A6FQD4"/>
<comment type="cofactor">
    <cofactor evidence="1">
        <name>Zn(2+)</name>
        <dbReference type="ChEBI" id="CHEBI:29105"/>
    </cofactor>
</comment>
<comment type="caution">
    <text evidence="7">The sequence shown here is derived from an EMBL/GenBank/DDBJ whole genome shotgun (WGS) entry which is preliminary data.</text>
</comment>
<dbReference type="EMBL" id="NAEP01000045">
    <property type="protein sequence ID" value="PDQ34806.1"/>
    <property type="molecule type" value="Genomic_DNA"/>
</dbReference>
<dbReference type="InterPro" id="IPR020843">
    <property type="entry name" value="ER"/>
</dbReference>
<dbReference type="Gene3D" id="3.90.180.10">
    <property type="entry name" value="Medium-chain alcohol dehydrogenases, catalytic domain"/>
    <property type="match status" value="2"/>
</dbReference>
<sequence length="348" mass="37713">MTTHATHLARTATLVAPRSLSVFEAPLPEVGPGEVLLQTRYSGISAGTEMNVYRGLAVGWRTRRDPESGLFEPTDHPEWTYPMAYGYAAVSVVAELGADVDAVRVGDLVYSYTPHTSAIVVPATSVIRLPPLEDPRSGVFNANINTAYNGILDAHPNFGDVVIVVGLGVIGLIQVQLLRRLGARVIGVDGVAERRALAERFGAEVTFEPGSHVAREVRALTDNRGADIVIEVSGASAALNEAIRTVGFNGTVIAMSWYGGTFENLSLSGEFHHNRPRVISSQVAGLSPHLGPLWSLKRRQEIVLQLMQELELTPLITHERHIDEAAEAYRIVDTQPDDLVQLVLTYGN</sequence>
<dbReference type="Pfam" id="PF00107">
    <property type="entry name" value="ADH_zinc_N"/>
    <property type="match status" value="1"/>
</dbReference>
<evidence type="ECO:0000259" key="6">
    <source>
        <dbReference type="SMART" id="SM00829"/>
    </source>
</evidence>
<dbReference type="SUPFAM" id="SSF51735">
    <property type="entry name" value="NAD(P)-binding Rossmann-fold domains"/>
    <property type="match status" value="1"/>
</dbReference>
<dbReference type="Gene3D" id="3.40.50.720">
    <property type="entry name" value="NAD(P)-binding Rossmann-like Domain"/>
    <property type="match status" value="1"/>
</dbReference>
<evidence type="ECO:0000256" key="1">
    <source>
        <dbReference type="ARBA" id="ARBA00001947"/>
    </source>
</evidence>
<evidence type="ECO:0000256" key="2">
    <source>
        <dbReference type="ARBA" id="ARBA00008072"/>
    </source>
</evidence>
<protein>
    <recommendedName>
        <fullName evidence="6">Enoyl reductase (ER) domain-containing protein</fullName>
    </recommendedName>
</protein>
<evidence type="ECO:0000313" key="7">
    <source>
        <dbReference type="EMBL" id="PDQ34806.1"/>
    </source>
</evidence>
<accession>A0A2A6FQD4</accession>
<evidence type="ECO:0000313" key="8">
    <source>
        <dbReference type="Proteomes" id="UP000219994"/>
    </source>
</evidence>
<organism evidence="7 8">
    <name type="scientific">Candidatus Lumbricidiphila eiseniae</name>
    <dbReference type="NCBI Taxonomy" id="1969409"/>
    <lineage>
        <taxon>Bacteria</taxon>
        <taxon>Bacillati</taxon>
        <taxon>Actinomycetota</taxon>
        <taxon>Actinomycetes</taxon>
        <taxon>Micrococcales</taxon>
        <taxon>Microbacteriaceae</taxon>
        <taxon>Candidatus Lumbricidiphila</taxon>
    </lineage>
</organism>